<evidence type="ECO:0000256" key="3">
    <source>
        <dbReference type="ARBA" id="ARBA00022692"/>
    </source>
</evidence>
<dbReference type="InterPro" id="IPR011701">
    <property type="entry name" value="MFS"/>
</dbReference>
<comment type="caution">
    <text evidence="9">The sequence shown here is derived from an EMBL/GenBank/DDBJ whole genome shotgun (WGS) entry which is preliminary data.</text>
</comment>
<dbReference type="SUPFAM" id="SSF103473">
    <property type="entry name" value="MFS general substrate transporter"/>
    <property type="match status" value="1"/>
</dbReference>
<evidence type="ECO:0000256" key="4">
    <source>
        <dbReference type="ARBA" id="ARBA00022989"/>
    </source>
</evidence>
<dbReference type="RefSeq" id="WP_398656327.1">
    <property type="nucleotide sequence ID" value="NZ_JBITDC010000004.1"/>
</dbReference>
<evidence type="ECO:0000313" key="9">
    <source>
        <dbReference type="EMBL" id="MFI5675539.1"/>
    </source>
</evidence>
<keyword evidence="4 7" id="KW-1133">Transmembrane helix</keyword>
<protein>
    <submittedName>
        <fullName evidence="9">MFS transporter</fullName>
    </submittedName>
</protein>
<feature type="transmembrane region" description="Helical" evidence="7">
    <location>
        <begin position="140"/>
        <end position="160"/>
    </location>
</feature>
<feature type="transmembrane region" description="Helical" evidence="7">
    <location>
        <begin position="409"/>
        <end position="442"/>
    </location>
</feature>
<dbReference type="EMBL" id="JBITDC010000004">
    <property type="protein sequence ID" value="MFI5675539.1"/>
    <property type="molecule type" value="Genomic_DNA"/>
</dbReference>
<dbReference type="PANTHER" id="PTHR42718">
    <property type="entry name" value="MAJOR FACILITATOR SUPERFAMILY MULTIDRUG TRANSPORTER MFSC"/>
    <property type="match status" value="1"/>
</dbReference>
<proteinExistence type="predicted"/>
<feature type="transmembrane region" description="Helical" evidence="7">
    <location>
        <begin position="267"/>
        <end position="290"/>
    </location>
</feature>
<sequence length="472" mass="46952">MAAASERRHWLALGSLCAGFFMLLLDSTITSVALPALITGLHTTETLAIWVNSGYLIACAVPLIIAGRLGDRYGHRRVHLVGLAAFTLGSLLCALAPTITALIGWRVVQGVGAALMTPQCLTIIKALFQPPRLAVALGTWGAVGGAAVAAGPLVGGGLVAAGGWPAVFWVNVPLGVAAMAAVAAFVPVLPRQKVGIPVWAICANGTGVGALVLGVQGTDAASADVLDVPRWLLATAGTLVVAAVVWLQRRDGQRALVPVTLLRSRGFLTAAWGAAAAAFCSGSAMIPLMLYLQRERGLDTGAAALTLVPMGVLCLLGAPVSARLNNGIGPRAVAVIGSLALVLSIGASAVLVATDAPVPALTAAFAVYGVANSFVWSPLSIAAVSAVAPDEVGAASGTFNAMKQLGAVLGSAVCAVLLAGFGYAATLGGLAAVGLLCLLLSAVLEVDQVDSPGAGSSAASAAAPPLPTAGVT</sequence>
<feature type="transmembrane region" description="Helical" evidence="7">
    <location>
        <begin position="302"/>
        <end position="320"/>
    </location>
</feature>
<accession>A0ABW7XZL0</accession>
<feature type="domain" description="Major facilitator superfamily (MFS) profile" evidence="8">
    <location>
        <begin position="12"/>
        <end position="449"/>
    </location>
</feature>
<dbReference type="Gene3D" id="1.20.1720.10">
    <property type="entry name" value="Multidrug resistance protein D"/>
    <property type="match status" value="1"/>
</dbReference>
<keyword evidence="5 7" id="KW-0472">Membrane</keyword>
<dbReference type="InterPro" id="IPR020846">
    <property type="entry name" value="MFS_dom"/>
</dbReference>
<dbReference type="Gene3D" id="1.20.1250.20">
    <property type="entry name" value="MFS general substrate transporter like domains"/>
    <property type="match status" value="1"/>
</dbReference>
<evidence type="ECO:0000256" key="2">
    <source>
        <dbReference type="ARBA" id="ARBA00022448"/>
    </source>
</evidence>
<evidence type="ECO:0000259" key="8">
    <source>
        <dbReference type="PROSITE" id="PS50850"/>
    </source>
</evidence>
<dbReference type="Pfam" id="PF07690">
    <property type="entry name" value="MFS_1"/>
    <property type="match status" value="1"/>
</dbReference>
<feature type="transmembrane region" description="Helical" evidence="7">
    <location>
        <begin position="78"/>
        <end position="105"/>
    </location>
</feature>
<comment type="subcellular location">
    <subcellularLocation>
        <location evidence="1">Cell membrane</location>
        <topology evidence="1">Multi-pass membrane protein</topology>
    </subcellularLocation>
</comment>
<name>A0ABW7XZL0_STRCE</name>
<keyword evidence="2" id="KW-0813">Transport</keyword>
<feature type="transmembrane region" description="Helical" evidence="7">
    <location>
        <begin position="111"/>
        <end position="128"/>
    </location>
</feature>
<dbReference type="PROSITE" id="PS50850">
    <property type="entry name" value="MFS"/>
    <property type="match status" value="1"/>
</dbReference>
<keyword evidence="3 7" id="KW-0812">Transmembrane</keyword>
<keyword evidence="6" id="KW-0046">Antibiotic resistance</keyword>
<dbReference type="PANTHER" id="PTHR42718:SF9">
    <property type="entry name" value="MAJOR FACILITATOR SUPERFAMILY MULTIDRUG TRANSPORTER MFSC"/>
    <property type="match status" value="1"/>
</dbReference>
<organism evidence="9 10">
    <name type="scientific">Streptomyces cellulosae</name>
    <dbReference type="NCBI Taxonomy" id="1968"/>
    <lineage>
        <taxon>Bacteria</taxon>
        <taxon>Bacillati</taxon>
        <taxon>Actinomycetota</taxon>
        <taxon>Actinomycetes</taxon>
        <taxon>Kitasatosporales</taxon>
        <taxon>Streptomycetaceae</taxon>
        <taxon>Streptomyces</taxon>
    </lineage>
</organism>
<dbReference type="PRINTS" id="PR01036">
    <property type="entry name" value="TCRTETB"/>
</dbReference>
<evidence type="ECO:0000256" key="7">
    <source>
        <dbReference type="SAM" id="Phobius"/>
    </source>
</evidence>
<dbReference type="CDD" id="cd17321">
    <property type="entry name" value="MFS_MMR_MDR_like"/>
    <property type="match status" value="1"/>
</dbReference>
<dbReference type="InterPro" id="IPR036259">
    <property type="entry name" value="MFS_trans_sf"/>
</dbReference>
<feature type="transmembrane region" description="Helical" evidence="7">
    <location>
        <begin position="228"/>
        <end position="247"/>
    </location>
</feature>
<feature type="transmembrane region" description="Helical" evidence="7">
    <location>
        <begin position="47"/>
        <end position="66"/>
    </location>
</feature>
<feature type="transmembrane region" description="Helical" evidence="7">
    <location>
        <begin position="196"/>
        <end position="216"/>
    </location>
</feature>
<feature type="transmembrane region" description="Helical" evidence="7">
    <location>
        <begin position="365"/>
        <end position="388"/>
    </location>
</feature>
<evidence type="ECO:0000256" key="6">
    <source>
        <dbReference type="ARBA" id="ARBA00023251"/>
    </source>
</evidence>
<dbReference type="Proteomes" id="UP001612415">
    <property type="component" value="Unassembled WGS sequence"/>
</dbReference>
<evidence type="ECO:0000313" key="10">
    <source>
        <dbReference type="Proteomes" id="UP001612415"/>
    </source>
</evidence>
<reference evidence="9 10" key="1">
    <citation type="submission" date="2024-10" db="EMBL/GenBank/DDBJ databases">
        <title>The Natural Products Discovery Center: Release of the First 8490 Sequenced Strains for Exploring Actinobacteria Biosynthetic Diversity.</title>
        <authorList>
            <person name="Kalkreuter E."/>
            <person name="Kautsar S.A."/>
            <person name="Yang D."/>
            <person name="Bader C.D."/>
            <person name="Teijaro C.N."/>
            <person name="Fluegel L."/>
            <person name="Davis C.M."/>
            <person name="Simpson J.R."/>
            <person name="Lauterbach L."/>
            <person name="Steele A.D."/>
            <person name="Gui C."/>
            <person name="Meng S."/>
            <person name="Li G."/>
            <person name="Viehrig K."/>
            <person name="Ye F."/>
            <person name="Su P."/>
            <person name="Kiefer A.F."/>
            <person name="Nichols A."/>
            <person name="Cepeda A.J."/>
            <person name="Yan W."/>
            <person name="Fan B."/>
            <person name="Jiang Y."/>
            <person name="Adhikari A."/>
            <person name="Zheng C.-J."/>
            <person name="Schuster L."/>
            <person name="Cowan T.M."/>
            <person name="Smanski M.J."/>
            <person name="Chevrette M.G."/>
            <person name="De Carvalho L.P.S."/>
            <person name="Shen B."/>
        </authorList>
    </citation>
    <scope>NUCLEOTIDE SEQUENCE [LARGE SCALE GENOMIC DNA]</scope>
    <source>
        <strain evidence="9 10">NPDC051599</strain>
    </source>
</reference>
<feature type="transmembrane region" description="Helical" evidence="7">
    <location>
        <begin position="332"/>
        <end position="353"/>
    </location>
</feature>
<gene>
    <name evidence="9" type="ORF">ACIA8P_12820</name>
</gene>
<evidence type="ECO:0000256" key="5">
    <source>
        <dbReference type="ARBA" id="ARBA00023136"/>
    </source>
</evidence>
<keyword evidence="10" id="KW-1185">Reference proteome</keyword>
<feature type="transmembrane region" description="Helical" evidence="7">
    <location>
        <begin position="166"/>
        <end position="189"/>
    </location>
</feature>
<evidence type="ECO:0000256" key="1">
    <source>
        <dbReference type="ARBA" id="ARBA00004651"/>
    </source>
</evidence>